<reference evidence="5 6" key="1">
    <citation type="submission" date="2015-07" db="EMBL/GenBank/DDBJ databases">
        <title>Genome sequencing of Kibdelosporangium phytohabitans.</title>
        <authorList>
            <person name="Qin S."/>
            <person name="Xing K."/>
        </authorList>
    </citation>
    <scope>NUCLEOTIDE SEQUENCE [LARGE SCALE GENOMIC DNA]</scope>
    <source>
        <strain evidence="5 6">KLBMP1111</strain>
    </source>
</reference>
<comment type="catalytic activity">
    <reaction evidence="3">
        <text>[thioredoxin]-dithiol + NADP(+) = [thioredoxin]-disulfide + NADPH + H(+)</text>
        <dbReference type="Rhea" id="RHEA:20345"/>
        <dbReference type="Rhea" id="RHEA-COMP:10698"/>
        <dbReference type="Rhea" id="RHEA-COMP:10700"/>
        <dbReference type="ChEBI" id="CHEBI:15378"/>
        <dbReference type="ChEBI" id="CHEBI:29950"/>
        <dbReference type="ChEBI" id="CHEBI:50058"/>
        <dbReference type="ChEBI" id="CHEBI:57783"/>
        <dbReference type="ChEBI" id="CHEBI:58349"/>
        <dbReference type="EC" id="1.8.1.9"/>
    </reaction>
</comment>
<evidence type="ECO:0000256" key="3">
    <source>
        <dbReference type="ARBA" id="ARBA00048132"/>
    </source>
</evidence>
<dbReference type="SUPFAM" id="SSF51905">
    <property type="entry name" value="FAD/NAD(P)-binding domain"/>
    <property type="match status" value="1"/>
</dbReference>
<dbReference type="GO" id="GO:0004791">
    <property type="term" value="F:thioredoxin-disulfide reductase (NADPH) activity"/>
    <property type="evidence" value="ECO:0007669"/>
    <property type="project" value="UniProtKB-EC"/>
</dbReference>
<dbReference type="STRING" id="860235.AOZ06_28680"/>
<keyword evidence="6" id="KW-1185">Reference proteome</keyword>
<feature type="domain" description="FAD/NAD(P)-binding" evidence="4">
    <location>
        <begin position="8"/>
        <end position="290"/>
    </location>
</feature>
<keyword evidence="2" id="KW-0560">Oxidoreductase</keyword>
<dbReference type="InterPro" id="IPR023753">
    <property type="entry name" value="FAD/NAD-binding_dom"/>
</dbReference>
<dbReference type="InterPro" id="IPR036188">
    <property type="entry name" value="FAD/NAD-bd_sf"/>
</dbReference>
<gene>
    <name evidence="5" type="ORF">AOZ06_28680</name>
</gene>
<dbReference type="OrthoDB" id="9786503at2"/>
<evidence type="ECO:0000259" key="4">
    <source>
        <dbReference type="Pfam" id="PF07992"/>
    </source>
</evidence>
<dbReference type="AlphaFoldDB" id="A0A0N9I6G2"/>
<dbReference type="KEGG" id="kphy:AOZ06_28680"/>
<dbReference type="RefSeq" id="WP_054292243.1">
    <property type="nucleotide sequence ID" value="NZ_CP012752.1"/>
</dbReference>
<proteinExistence type="predicted"/>
<evidence type="ECO:0000313" key="5">
    <source>
        <dbReference type="EMBL" id="ALG10340.1"/>
    </source>
</evidence>
<sequence length="313" mass="32926">MVEQQNSYDVVVIGGGAAGLSGALVLARARRSIVVIDSGSPRFTPAANIHGLLAQDGITPAEWLERGRSDVVRHGGRIAHGTVEAVTGGTEFAVTLADYRTIFARRLLVASGLTDELPDIPGLGERWGRDVLHCPYCHGWEVRDQAIGVLATGPLSAHQALLLRQWSDDVTFFSHGTPFLSEDDRERFAARGIRVVDGDVMSLEVVDDRLAGVRLADGAVVSREALVVSPRMVARARFLSGLGLHPVDHPAGAGQYIPSDSTGRTEVPGIWVAGNVTDLAAQVAGATAAGAVAAAQINADLVDEETHLALVSG</sequence>
<evidence type="ECO:0000256" key="2">
    <source>
        <dbReference type="ARBA" id="ARBA00023002"/>
    </source>
</evidence>
<name>A0A0N9I6G2_9PSEU</name>
<dbReference type="PANTHER" id="PTHR48105">
    <property type="entry name" value="THIOREDOXIN REDUCTASE 1-RELATED-RELATED"/>
    <property type="match status" value="1"/>
</dbReference>
<dbReference type="InterPro" id="IPR050097">
    <property type="entry name" value="Ferredoxin-NADP_redctase_2"/>
</dbReference>
<dbReference type="Gene3D" id="3.50.50.60">
    <property type="entry name" value="FAD/NAD(P)-binding domain"/>
    <property type="match status" value="2"/>
</dbReference>
<dbReference type="Proteomes" id="UP000063699">
    <property type="component" value="Chromosome"/>
</dbReference>
<evidence type="ECO:0000256" key="1">
    <source>
        <dbReference type="ARBA" id="ARBA00022630"/>
    </source>
</evidence>
<organism evidence="5 6">
    <name type="scientific">Kibdelosporangium phytohabitans</name>
    <dbReference type="NCBI Taxonomy" id="860235"/>
    <lineage>
        <taxon>Bacteria</taxon>
        <taxon>Bacillati</taxon>
        <taxon>Actinomycetota</taxon>
        <taxon>Actinomycetes</taxon>
        <taxon>Pseudonocardiales</taxon>
        <taxon>Pseudonocardiaceae</taxon>
        <taxon>Kibdelosporangium</taxon>
    </lineage>
</organism>
<protein>
    <submittedName>
        <fullName evidence="5">Thioredoxin reductase</fullName>
    </submittedName>
</protein>
<dbReference type="PRINTS" id="PR00469">
    <property type="entry name" value="PNDRDTASEII"/>
</dbReference>
<accession>A0A0N9I6G2</accession>
<dbReference type="EMBL" id="CP012752">
    <property type="protein sequence ID" value="ALG10340.1"/>
    <property type="molecule type" value="Genomic_DNA"/>
</dbReference>
<dbReference type="PRINTS" id="PR00368">
    <property type="entry name" value="FADPNR"/>
</dbReference>
<dbReference type="Pfam" id="PF07992">
    <property type="entry name" value="Pyr_redox_2"/>
    <property type="match status" value="1"/>
</dbReference>
<evidence type="ECO:0000313" key="6">
    <source>
        <dbReference type="Proteomes" id="UP000063699"/>
    </source>
</evidence>
<keyword evidence="1" id="KW-0285">Flavoprotein</keyword>